<dbReference type="AlphaFoldDB" id="A0AA40A8G9"/>
<organism evidence="2 3">
    <name type="scientific">Lasiosphaeris hirsuta</name>
    <dbReference type="NCBI Taxonomy" id="260670"/>
    <lineage>
        <taxon>Eukaryota</taxon>
        <taxon>Fungi</taxon>
        <taxon>Dikarya</taxon>
        <taxon>Ascomycota</taxon>
        <taxon>Pezizomycotina</taxon>
        <taxon>Sordariomycetes</taxon>
        <taxon>Sordariomycetidae</taxon>
        <taxon>Sordariales</taxon>
        <taxon>Lasiosphaeriaceae</taxon>
        <taxon>Lasiosphaeris</taxon>
    </lineage>
</organism>
<keyword evidence="1" id="KW-0812">Transmembrane</keyword>
<keyword evidence="1" id="KW-1133">Transmembrane helix</keyword>
<evidence type="ECO:0000313" key="3">
    <source>
        <dbReference type="Proteomes" id="UP001172102"/>
    </source>
</evidence>
<name>A0AA40A8G9_9PEZI</name>
<dbReference type="Proteomes" id="UP001172102">
    <property type="component" value="Unassembled WGS sequence"/>
</dbReference>
<evidence type="ECO:0000313" key="2">
    <source>
        <dbReference type="EMBL" id="KAK0711267.1"/>
    </source>
</evidence>
<keyword evidence="3" id="KW-1185">Reference proteome</keyword>
<dbReference type="PANTHER" id="PTHR39476">
    <property type="entry name" value="NADH:UBIQUINONE OXIDOREDUCTASE 6.6KD SUBUNIT"/>
    <property type="match status" value="1"/>
</dbReference>
<dbReference type="EMBL" id="JAUKUA010000005">
    <property type="protein sequence ID" value="KAK0711267.1"/>
    <property type="molecule type" value="Genomic_DNA"/>
</dbReference>
<sequence>MAGLQHHKIALDPAIIRLGNMSSNRYRYFRWTPRTAWITFMYVAVVPSIVGVIAYSTDGKYDLRAKRRGDIISEY</sequence>
<feature type="transmembrane region" description="Helical" evidence="1">
    <location>
        <begin position="36"/>
        <end position="57"/>
    </location>
</feature>
<reference evidence="2" key="1">
    <citation type="submission" date="2023-06" db="EMBL/GenBank/DDBJ databases">
        <title>Genome-scale phylogeny and comparative genomics of the fungal order Sordariales.</title>
        <authorList>
            <consortium name="Lawrence Berkeley National Laboratory"/>
            <person name="Hensen N."/>
            <person name="Bonometti L."/>
            <person name="Westerberg I."/>
            <person name="Brannstrom I.O."/>
            <person name="Guillou S."/>
            <person name="Cros-Aarteil S."/>
            <person name="Calhoun S."/>
            <person name="Haridas S."/>
            <person name="Kuo A."/>
            <person name="Mondo S."/>
            <person name="Pangilinan J."/>
            <person name="Riley R."/>
            <person name="Labutti K."/>
            <person name="Andreopoulos B."/>
            <person name="Lipzen A."/>
            <person name="Chen C."/>
            <person name="Yanf M."/>
            <person name="Daum C."/>
            <person name="Ng V."/>
            <person name="Clum A."/>
            <person name="Steindorff A."/>
            <person name="Ohm R."/>
            <person name="Martin F."/>
            <person name="Silar P."/>
            <person name="Natvig D."/>
            <person name="Lalanne C."/>
            <person name="Gautier V."/>
            <person name="Ament-Velasquez S.L."/>
            <person name="Kruys A."/>
            <person name="Hutchinson M.I."/>
            <person name="Powell A.J."/>
            <person name="Barry K."/>
            <person name="Miller A.N."/>
            <person name="Grigoriev I.V."/>
            <person name="Debuchy R."/>
            <person name="Gladieux P."/>
            <person name="Thoren M.H."/>
            <person name="Johannesson H."/>
        </authorList>
    </citation>
    <scope>NUCLEOTIDE SEQUENCE</scope>
    <source>
        <strain evidence="2">SMH4607-1</strain>
    </source>
</reference>
<gene>
    <name evidence="2" type="ORF">B0H67DRAFT_646655</name>
</gene>
<accession>A0AA40A8G9</accession>
<dbReference type="PANTHER" id="PTHR39476:SF1">
    <property type="entry name" value="NADH DEHYDROGENASE [UBIQUINONE] 1 BETA SUBCOMPLEX SUBUNIT 4"/>
    <property type="match status" value="1"/>
</dbReference>
<proteinExistence type="predicted"/>
<evidence type="ECO:0000256" key="1">
    <source>
        <dbReference type="SAM" id="Phobius"/>
    </source>
</evidence>
<evidence type="ECO:0008006" key="4">
    <source>
        <dbReference type="Google" id="ProtNLM"/>
    </source>
</evidence>
<keyword evidence="1" id="KW-0472">Membrane</keyword>
<comment type="caution">
    <text evidence="2">The sequence shown here is derived from an EMBL/GenBank/DDBJ whole genome shotgun (WGS) entry which is preliminary data.</text>
</comment>
<protein>
    <recommendedName>
        <fullName evidence="4">NADH dehydrogenase [ubiquinone] 1 beta subcomplex subunit 4</fullName>
    </recommendedName>
</protein>